<evidence type="ECO:0000313" key="8">
    <source>
        <dbReference type="EMBL" id="SHH39498.1"/>
    </source>
</evidence>
<dbReference type="GO" id="GO:0003677">
    <property type="term" value="F:DNA binding"/>
    <property type="evidence" value="ECO:0007669"/>
    <property type="project" value="UniProtKB-KW"/>
</dbReference>
<dbReference type="Pfam" id="PF04542">
    <property type="entry name" value="Sigma70_r2"/>
    <property type="match status" value="1"/>
</dbReference>
<dbReference type="NCBIfam" id="TIGR02937">
    <property type="entry name" value="sigma70-ECF"/>
    <property type="match status" value="1"/>
</dbReference>
<feature type="domain" description="RNA polymerase sigma-70 region 2" evidence="6">
    <location>
        <begin position="46"/>
        <end position="89"/>
    </location>
</feature>
<dbReference type="AlphaFoldDB" id="A0A1M5SMK5"/>
<keyword evidence="5" id="KW-0804">Transcription</keyword>
<evidence type="ECO:0000259" key="6">
    <source>
        <dbReference type="Pfam" id="PF04542"/>
    </source>
</evidence>
<dbReference type="EMBL" id="FQXR01000002">
    <property type="protein sequence ID" value="SHH39498.1"/>
    <property type="molecule type" value="Genomic_DNA"/>
</dbReference>
<feature type="domain" description="RNA polymerase sigma factor 70 region 4 type 2" evidence="7">
    <location>
        <begin position="122"/>
        <end position="173"/>
    </location>
</feature>
<keyword evidence="4" id="KW-0238">DNA-binding</keyword>
<keyword evidence="9" id="KW-1185">Reference proteome</keyword>
<evidence type="ECO:0000256" key="1">
    <source>
        <dbReference type="ARBA" id="ARBA00010641"/>
    </source>
</evidence>
<dbReference type="Gene3D" id="1.10.1740.10">
    <property type="match status" value="1"/>
</dbReference>
<organism evidence="8 9">
    <name type="scientific">Sporanaerobacter acetigenes DSM 13106</name>
    <dbReference type="NCBI Taxonomy" id="1123281"/>
    <lineage>
        <taxon>Bacteria</taxon>
        <taxon>Bacillati</taxon>
        <taxon>Bacillota</taxon>
        <taxon>Tissierellia</taxon>
        <taxon>Tissierellales</taxon>
        <taxon>Sporanaerobacteraceae</taxon>
        <taxon>Sporanaerobacter</taxon>
    </lineage>
</organism>
<dbReference type="SUPFAM" id="SSF88659">
    <property type="entry name" value="Sigma3 and sigma4 domains of RNA polymerase sigma factors"/>
    <property type="match status" value="1"/>
</dbReference>
<dbReference type="GO" id="GO:0016987">
    <property type="term" value="F:sigma factor activity"/>
    <property type="evidence" value="ECO:0007669"/>
    <property type="project" value="UniProtKB-KW"/>
</dbReference>
<dbReference type="InterPro" id="IPR014284">
    <property type="entry name" value="RNA_pol_sigma-70_dom"/>
</dbReference>
<dbReference type="InterPro" id="IPR013325">
    <property type="entry name" value="RNA_pol_sigma_r2"/>
</dbReference>
<proteinExistence type="inferred from homology"/>
<dbReference type="Gene3D" id="1.10.10.10">
    <property type="entry name" value="Winged helix-like DNA-binding domain superfamily/Winged helix DNA-binding domain"/>
    <property type="match status" value="1"/>
</dbReference>
<dbReference type="PANTHER" id="PTHR43133">
    <property type="entry name" value="RNA POLYMERASE ECF-TYPE SIGMA FACTO"/>
    <property type="match status" value="1"/>
</dbReference>
<protein>
    <submittedName>
        <fullName evidence="8">RNA polymerase sigma-70 factor, ECF subfamily</fullName>
    </submittedName>
</protein>
<dbReference type="Pfam" id="PF08281">
    <property type="entry name" value="Sigma70_r4_2"/>
    <property type="match status" value="1"/>
</dbReference>
<evidence type="ECO:0000256" key="2">
    <source>
        <dbReference type="ARBA" id="ARBA00023015"/>
    </source>
</evidence>
<gene>
    <name evidence="8" type="ORF">SAMN02745180_00210</name>
</gene>
<dbReference type="InterPro" id="IPR039425">
    <property type="entry name" value="RNA_pol_sigma-70-like"/>
</dbReference>
<keyword evidence="3" id="KW-0731">Sigma factor</keyword>
<dbReference type="InterPro" id="IPR013324">
    <property type="entry name" value="RNA_pol_sigma_r3/r4-like"/>
</dbReference>
<evidence type="ECO:0000259" key="7">
    <source>
        <dbReference type="Pfam" id="PF08281"/>
    </source>
</evidence>
<sequence length="188" mass="22400">MKITEENFVEQMKKGNEKALEYVIDNYAWVLKTVLKKHLFYLMDFYEECMNDCLLAIWKNIDYYEPEKSSFKNWIGGIAKYKSIDYIRKYLKDTENENIEDVTISVEDNTLKKILQNEVSEQTEKILQSLSEEDREIFKKLYFEDKNIDEISKDTGLKKSILYNRLSRGKKKIRHECDVEGGFKNEGL</sequence>
<evidence type="ECO:0000313" key="9">
    <source>
        <dbReference type="Proteomes" id="UP000184389"/>
    </source>
</evidence>
<reference evidence="8 9" key="1">
    <citation type="submission" date="2016-11" db="EMBL/GenBank/DDBJ databases">
        <authorList>
            <person name="Jaros S."/>
            <person name="Januszkiewicz K."/>
            <person name="Wedrychowicz H."/>
        </authorList>
    </citation>
    <scope>NUCLEOTIDE SEQUENCE [LARGE SCALE GENOMIC DNA]</scope>
    <source>
        <strain evidence="8 9">DSM 13106</strain>
    </source>
</reference>
<dbReference type="PANTHER" id="PTHR43133:SF8">
    <property type="entry name" value="RNA POLYMERASE SIGMA FACTOR HI_1459-RELATED"/>
    <property type="match status" value="1"/>
</dbReference>
<dbReference type="Proteomes" id="UP000184389">
    <property type="component" value="Unassembled WGS sequence"/>
</dbReference>
<dbReference type="SUPFAM" id="SSF88946">
    <property type="entry name" value="Sigma2 domain of RNA polymerase sigma factors"/>
    <property type="match status" value="1"/>
</dbReference>
<keyword evidence="2" id="KW-0805">Transcription regulation</keyword>
<dbReference type="InterPro" id="IPR007627">
    <property type="entry name" value="RNA_pol_sigma70_r2"/>
</dbReference>
<evidence type="ECO:0000256" key="4">
    <source>
        <dbReference type="ARBA" id="ARBA00023125"/>
    </source>
</evidence>
<accession>A0A1M5SMK5</accession>
<comment type="similarity">
    <text evidence="1">Belongs to the sigma-70 factor family. ECF subfamily.</text>
</comment>
<name>A0A1M5SMK5_9FIRM</name>
<evidence type="ECO:0000256" key="3">
    <source>
        <dbReference type="ARBA" id="ARBA00023082"/>
    </source>
</evidence>
<dbReference type="STRING" id="1123281.SAMN02745180_00210"/>
<evidence type="ECO:0000256" key="5">
    <source>
        <dbReference type="ARBA" id="ARBA00023163"/>
    </source>
</evidence>
<dbReference type="InterPro" id="IPR036388">
    <property type="entry name" value="WH-like_DNA-bd_sf"/>
</dbReference>
<dbReference type="GO" id="GO:0006352">
    <property type="term" value="P:DNA-templated transcription initiation"/>
    <property type="evidence" value="ECO:0007669"/>
    <property type="project" value="InterPro"/>
</dbReference>
<dbReference type="InterPro" id="IPR013249">
    <property type="entry name" value="RNA_pol_sigma70_r4_t2"/>
</dbReference>
<dbReference type="RefSeq" id="WP_072742676.1">
    <property type="nucleotide sequence ID" value="NZ_FQXR01000002.1"/>
</dbReference>
<dbReference type="OrthoDB" id="2678696at2"/>